<organism evidence="1">
    <name type="scientific">uncultured Caudovirales phage</name>
    <dbReference type="NCBI Taxonomy" id="2100421"/>
    <lineage>
        <taxon>Viruses</taxon>
        <taxon>Duplodnaviria</taxon>
        <taxon>Heunggongvirae</taxon>
        <taxon>Uroviricota</taxon>
        <taxon>Caudoviricetes</taxon>
        <taxon>Peduoviridae</taxon>
        <taxon>Maltschvirus</taxon>
        <taxon>Maltschvirus maltsch</taxon>
    </lineage>
</organism>
<sequence length="71" mass="8007">MRAAGKVAIAICDRCRMKKPYRALMADGNSPGLRVCQECWDVKDPYKLPPKPPDPLTLEHPRPDVDIAIYD</sequence>
<dbReference type="EMBL" id="LR796416">
    <property type="protein sequence ID" value="CAB4142829.1"/>
    <property type="molecule type" value="Genomic_DNA"/>
</dbReference>
<proteinExistence type="predicted"/>
<reference evidence="1" key="1">
    <citation type="submission" date="2020-04" db="EMBL/GenBank/DDBJ databases">
        <authorList>
            <person name="Chiriac C."/>
            <person name="Salcher M."/>
            <person name="Ghai R."/>
            <person name="Kavagutti S V."/>
        </authorList>
    </citation>
    <scope>NUCLEOTIDE SEQUENCE</scope>
</reference>
<accession>A0A6J5MGJ3</accession>
<protein>
    <submittedName>
        <fullName evidence="1">Uncharacterized protein</fullName>
    </submittedName>
</protein>
<evidence type="ECO:0000313" key="1">
    <source>
        <dbReference type="EMBL" id="CAB4142829.1"/>
    </source>
</evidence>
<name>A0A6J5MGJ3_9CAUD</name>
<gene>
    <name evidence="1" type="ORF">UFOVP435_26</name>
</gene>